<dbReference type="SUPFAM" id="SSF109604">
    <property type="entry name" value="HD-domain/PDEase-like"/>
    <property type="match status" value="1"/>
</dbReference>
<dbReference type="PANTHER" id="PTHR21174:SF0">
    <property type="entry name" value="HD PHOSPHOHYDROLASE FAMILY PROTEIN-RELATED"/>
    <property type="match status" value="1"/>
</dbReference>
<protein>
    <submittedName>
        <fullName evidence="1">Putative metal-dependent HD superfamily phosphohydrolase</fullName>
    </submittedName>
</protein>
<gene>
    <name evidence="1" type="ORF">FB554_0887</name>
</gene>
<keyword evidence="1" id="KW-0378">Hydrolase</keyword>
<dbReference type="RefSeq" id="WP_211344529.1">
    <property type="nucleotide sequence ID" value="NZ_CAJTBP010000001.1"/>
</dbReference>
<organism evidence="1 2">
    <name type="scientific">Barrientosiimonas humi</name>
    <dbReference type="NCBI Taxonomy" id="999931"/>
    <lineage>
        <taxon>Bacteria</taxon>
        <taxon>Bacillati</taxon>
        <taxon>Actinomycetota</taxon>
        <taxon>Actinomycetes</taxon>
        <taxon>Micrococcales</taxon>
        <taxon>Dermacoccaceae</taxon>
        <taxon>Barrientosiimonas</taxon>
    </lineage>
</organism>
<keyword evidence="2" id="KW-1185">Reference proteome</keyword>
<dbReference type="Gene3D" id="1.10.3210.10">
    <property type="entry name" value="Hypothetical protein af1432"/>
    <property type="match status" value="1"/>
</dbReference>
<evidence type="ECO:0000313" key="2">
    <source>
        <dbReference type="Proteomes" id="UP000318336"/>
    </source>
</evidence>
<reference evidence="1 2" key="1">
    <citation type="submission" date="2019-06" db="EMBL/GenBank/DDBJ databases">
        <title>Sequencing the genomes of 1000 actinobacteria strains.</title>
        <authorList>
            <person name="Klenk H.-P."/>
        </authorList>
    </citation>
    <scope>NUCLEOTIDE SEQUENCE [LARGE SCALE GENOMIC DNA]</scope>
    <source>
        <strain evidence="1 2">DSM 24617</strain>
    </source>
</reference>
<evidence type="ECO:0000313" key="1">
    <source>
        <dbReference type="EMBL" id="TQL32755.1"/>
    </source>
</evidence>
<dbReference type="Proteomes" id="UP000318336">
    <property type="component" value="Unassembled WGS sequence"/>
</dbReference>
<sequence>MLGELLQAYADPGRGYHDQEHLREVLERVDELAAADPRPLDLDVIRLAAFFHDAVYRTGPPEPDGADAQPSNEEASARWAERALGHEPQLAARVAGLVRATTTHEAPSDDAEAAVLLDADLAILAAPPERYARYAAGVRREYAWVAAPDFRAGRARVLRDLASRERIYRTAYARARWEGPARANLAAELDDLETPKNDRDG</sequence>
<dbReference type="GO" id="GO:0016787">
    <property type="term" value="F:hydrolase activity"/>
    <property type="evidence" value="ECO:0007669"/>
    <property type="project" value="UniProtKB-KW"/>
</dbReference>
<dbReference type="AlphaFoldDB" id="A0A542XA88"/>
<dbReference type="InterPro" id="IPR009218">
    <property type="entry name" value="HD_phosphohydro"/>
</dbReference>
<dbReference type="PANTHER" id="PTHR21174">
    <property type="match status" value="1"/>
</dbReference>
<name>A0A542XA88_9MICO</name>
<accession>A0A542XA88</accession>
<proteinExistence type="predicted"/>
<comment type="caution">
    <text evidence="1">The sequence shown here is derived from an EMBL/GenBank/DDBJ whole genome shotgun (WGS) entry which is preliminary data.</text>
</comment>
<dbReference type="PIRSF" id="PIRSF035170">
    <property type="entry name" value="HD_phosphohydro"/>
    <property type="match status" value="1"/>
</dbReference>
<dbReference type="EMBL" id="VFOK01000001">
    <property type="protein sequence ID" value="TQL32755.1"/>
    <property type="molecule type" value="Genomic_DNA"/>
</dbReference>